<reference evidence="1" key="1">
    <citation type="submission" date="2024-03" db="EMBL/GenBank/DDBJ databases">
        <title>Human intestinal bacterial collection.</title>
        <authorList>
            <person name="Pauvert C."/>
            <person name="Hitch T.C.A."/>
            <person name="Clavel T."/>
        </authorList>
    </citation>
    <scope>NUCLEOTIDE SEQUENCE</scope>
    <source>
        <strain evidence="1">CLA-AA-H227</strain>
    </source>
</reference>
<sequence>MKKILVLLTLSTVMILGACSAGSEESKEQSAMDMATENSGSKNEDVALTEGGSEAEENPSEEMNRMVIYNAELSIEVKDFQDSMTQIEAKAANYGGYIVESNTYQDADEIYSGTIIARVPQDKFQAFLNDTEGLAVKVYNRTVNGEDITEEYIDLESRLKSKRVVEERLLEFMKKAEKTEDLLKISNDLATVQEEIEQIVGRMKYLENQSAFSTVTISLSEDKIATPNVDNKDLNTWERTKNQFITSLHYLLSLASGLVVLVIGNIPILVLLVVLGIPVFILMRKRWNNKTSDDK</sequence>
<gene>
    <name evidence="1" type="ORF">WMO40_04850</name>
</gene>
<keyword evidence="2" id="KW-1185">Reference proteome</keyword>
<proteinExistence type="predicted"/>
<comment type="caution">
    <text evidence="1">The sequence shown here is derived from an EMBL/GenBank/DDBJ whole genome shotgun (WGS) entry which is preliminary data.</text>
</comment>
<protein>
    <submittedName>
        <fullName evidence="1">DUF4349 domain-containing protein</fullName>
    </submittedName>
</protein>
<evidence type="ECO:0000313" key="2">
    <source>
        <dbReference type="Proteomes" id="UP001439875"/>
    </source>
</evidence>
<dbReference type="Proteomes" id="UP001439875">
    <property type="component" value="Unassembled WGS sequence"/>
</dbReference>
<organism evidence="1 2">
    <name type="scientific">Robertmurraya yapensis</name>
    <name type="common">ex Hitch et al 2024</name>
    <dbReference type="NCBI Taxonomy" id="3133160"/>
    <lineage>
        <taxon>Bacteria</taxon>
        <taxon>Bacillati</taxon>
        <taxon>Bacillota</taxon>
        <taxon>Bacilli</taxon>
        <taxon>Bacillales</taxon>
        <taxon>Bacillaceae</taxon>
        <taxon>Robertmurraya</taxon>
    </lineage>
</organism>
<name>A0ACC6S7R1_9BACI</name>
<dbReference type="EMBL" id="JBBMEW010000002">
    <property type="protein sequence ID" value="MEQ2526022.1"/>
    <property type="molecule type" value="Genomic_DNA"/>
</dbReference>
<evidence type="ECO:0000313" key="1">
    <source>
        <dbReference type="EMBL" id="MEQ2526022.1"/>
    </source>
</evidence>
<accession>A0ACC6S7R1</accession>